<reference evidence="3" key="2">
    <citation type="submission" date="2025-08" db="UniProtKB">
        <authorList>
            <consortium name="RefSeq"/>
        </authorList>
    </citation>
    <scope>IDENTIFICATION</scope>
    <source>
        <tissue evidence="3">Blood</tissue>
    </source>
</reference>
<accession>A0A3Q7PFG1</accession>
<evidence type="ECO:0000256" key="1">
    <source>
        <dbReference type="SAM" id="MobiDB-lite"/>
    </source>
</evidence>
<proteinExistence type="predicted"/>
<dbReference type="Proteomes" id="UP000286641">
    <property type="component" value="Unplaced"/>
</dbReference>
<name>A0A3Q7PFG1_CALUR</name>
<evidence type="ECO:0000313" key="2">
    <source>
        <dbReference type="Proteomes" id="UP000286641"/>
    </source>
</evidence>
<gene>
    <name evidence="3" type="primary">LOC112813693</name>
</gene>
<protein>
    <submittedName>
        <fullName evidence="3">Uncharacterized protein LOC112813693</fullName>
    </submittedName>
</protein>
<organism evidence="2 3">
    <name type="scientific">Callorhinus ursinus</name>
    <name type="common">Northern fur seal</name>
    <dbReference type="NCBI Taxonomy" id="34884"/>
    <lineage>
        <taxon>Eukaryota</taxon>
        <taxon>Metazoa</taxon>
        <taxon>Chordata</taxon>
        <taxon>Craniata</taxon>
        <taxon>Vertebrata</taxon>
        <taxon>Euteleostomi</taxon>
        <taxon>Mammalia</taxon>
        <taxon>Eutheria</taxon>
        <taxon>Laurasiatheria</taxon>
        <taxon>Carnivora</taxon>
        <taxon>Caniformia</taxon>
        <taxon>Pinnipedia</taxon>
        <taxon>Otariidae</taxon>
        <taxon>Callorhinus</taxon>
    </lineage>
</organism>
<evidence type="ECO:0000313" key="3">
    <source>
        <dbReference type="RefSeq" id="XP_025714566.1"/>
    </source>
</evidence>
<dbReference type="AlphaFoldDB" id="A0A3Q7PFG1"/>
<feature type="region of interest" description="Disordered" evidence="1">
    <location>
        <begin position="402"/>
        <end position="423"/>
    </location>
</feature>
<reference key="1">
    <citation type="submission" date="2019-01" db="UniProtKB">
        <authorList>
            <consortium name="RefSeq"/>
        </authorList>
    </citation>
    <scope>IDENTIFICATION</scope>
</reference>
<keyword evidence="2" id="KW-1185">Reference proteome</keyword>
<feature type="compositionally biased region" description="Pro residues" evidence="1">
    <location>
        <begin position="1"/>
        <end position="11"/>
    </location>
</feature>
<dbReference type="InParanoid" id="A0A3Q7PFG1"/>
<feature type="region of interest" description="Disordered" evidence="1">
    <location>
        <begin position="1"/>
        <end position="37"/>
    </location>
</feature>
<dbReference type="RefSeq" id="XP_025714566.1">
    <property type="nucleotide sequence ID" value="XM_025858781.1"/>
</dbReference>
<sequence>MGPPTGRPRPGPNKKTWSGSLQKHTAPGAPKTRDCSRPLEDRLSQTVYFLLKRQSSRLVWFLWELKAAAEDRGAEGLSGEERQVRPAASSPVHTLVDARVVALLGYGERCWNEHGCASLSTSRLLCLLYWSAVTPSLAFAVQAPARLVLRLPCGPLDQEQWGPPRALSQDAAAASNSAHLSCLCCHPSPLEKEGTGSSFCFKRYGSLTAKRAAPERAFSCAPASTRTSPPDVFIQGTQRLLEAHPFSPLLCLPSPSLWKFLFPHLLLRRYLSQLEECGQGVGCPHPGGQEAPQATSTAGSVRHYAPSDRTLTICDSTTSLPLALRDLSAAFDLGGNFFLQHLSFGLWLCALSLTCLPACHCTCFLRASFSSLPLKAPLDSVTMPTTSSPTAARVGTGIPVEMEEDAGGGRRSPGMEARVGAVA</sequence>